<evidence type="ECO:0000313" key="1">
    <source>
        <dbReference type="EMBL" id="GKX56361.1"/>
    </source>
</evidence>
<keyword evidence="2" id="KW-1185">Reference proteome</keyword>
<organism evidence="1 2">
    <name type="scientific">Leminorella grimontii</name>
    <dbReference type="NCBI Taxonomy" id="82981"/>
    <lineage>
        <taxon>Bacteria</taxon>
        <taxon>Pseudomonadati</taxon>
        <taxon>Pseudomonadota</taxon>
        <taxon>Gammaproteobacteria</taxon>
        <taxon>Enterobacterales</taxon>
        <taxon>Budviciaceae</taxon>
        <taxon>Leminorella</taxon>
    </lineage>
</organism>
<dbReference type="Pfam" id="PF03406">
    <property type="entry name" value="Phage_fiber_2"/>
    <property type="match status" value="1"/>
</dbReference>
<reference evidence="1" key="1">
    <citation type="submission" date="2022-06" db="EMBL/GenBank/DDBJ databases">
        <title>Draft genome sequences of Leminorella grimontii str. JCM5902.</title>
        <authorList>
            <person name="Wakabayashi Y."/>
            <person name="Kojima K."/>
        </authorList>
    </citation>
    <scope>NUCLEOTIDE SEQUENCE</scope>
    <source>
        <strain evidence="1">JCM 5902</strain>
    </source>
</reference>
<evidence type="ECO:0000313" key="2">
    <source>
        <dbReference type="Proteomes" id="UP001058124"/>
    </source>
</evidence>
<dbReference type="InterPro" id="IPR005068">
    <property type="entry name" value="Phage_lambda_Stf-r2"/>
</dbReference>
<dbReference type="InterPro" id="IPR018148">
    <property type="entry name" value="Methylglyoxal_synth_AS"/>
</dbReference>
<dbReference type="PROSITE" id="PS01335">
    <property type="entry name" value="METHYLGLYOXAL_SYNTH"/>
    <property type="match status" value="1"/>
</dbReference>
<dbReference type="AlphaFoldDB" id="A0AAV5N2L4"/>
<dbReference type="GO" id="GO:0008929">
    <property type="term" value="F:methylglyoxal synthase activity"/>
    <property type="evidence" value="ECO:0007669"/>
    <property type="project" value="InterPro"/>
</dbReference>
<dbReference type="GO" id="GO:0019242">
    <property type="term" value="P:methylglyoxal biosynthetic process"/>
    <property type="evidence" value="ECO:0007669"/>
    <property type="project" value="InterPro"/>
</dbReference>
<name>A0AAV5N2L4_9GAMM</name>
<comment type="caution">
    <text evidence="1">The sequence shown here is derived from an EMBL/GenBank/DDBJ whole genome shotgun (WGS) entry which is preliminary data.</text>
</comment>
<dbReference type="RefSeq" id="WP_051914791.1">
    <property type="nucleotide sequence ID" value="NZ_BRLH01000005.1"/>
</dbReference>
<dbReference type="EMBL" id="BRLH01000005">
    <property type="protein sequence ID" value="GKX56361.1"/>
    <property type="molecule type" value="Genomic_DNA"/>
</dbReference>
<sequence>MALTLEQEQALLALLDEQKLTLSELDSASELNGSDLMLVRQGILDKSLKGETLKRYVTPPAASLITSGLTKLSSAVNSSDEGIAATSKAVKSAYDLAGKALMKKSNLADLTNVAEALTNLGLMESRFTGCAGDSRNLQISIANASAIATLTADIVIVGEPLAGRQYRISAVNKTLNLLTVGAGGIDTGIAPKNGWVALYLIFNPSTGNSALLATDTTSVIAPTIYAGVNLPAGYTASALVSVWRTTSTGQFRNGYQRGRRFSTPPSHVLVTTANPGGYTWVGMSAQAPKNAISVTGYAFCNSGDGGGSATLRIAADANGVGFFQAYAGNSGPMGGDIQFEILMSQPQTIYYDFSWSTPGVSNATIGVSGYTI</sequence>
<proteinExistence type="predicted"/>
<protein>
    <recommendedName>
        <fullName evidence="3">Tail fiber protein</fullName>
    </recommendedName>
</protein>
<dbReference type="GO" id="GO:0019062">
    <property type="term" value="P:virion attachment to host cell"/>
    <property type="evidence" value="ECO:0007669"/>
    <property type="project" value="InterPro"/>
</dbReference>
<accession>A0AAV5N2L4</accession>
<dbReference type="GO" id="GO:0046718">
    <property type="term" value="P:symbiont entry into host cell"/>
    <property type="evidence" value="ECO:0007669"/>
    <property type="project" value="InterPro"/>
</dbReference>
<gene>
    <name evidence="1" type="ORF">SOASR030_24730</name>
</gene>
<evidence type="ECO:0008006" key="3">
    <source>
        <dbReference type="Google" id="ProtNLM"/>
    </source>
</evidence>
<dbReference type="Proteomes" id="UP001058124">
    <property type="component" value="Unassembled WGS sequence"/>
</dbReference>